<dbReference type="Proteomes" id="UP000789920">
    <property type="component" value="Unassembled WGS sequence"/>
</dbReference>
<proteinExistence type="predicted"/>
<reference evidence="1" key="1">
    <citation type="submission" date="2021-06" db="EMBL/GenBank/DDBJ databases">
        <authorList>
            <person name="Kallberg Y."/>
            <person name="Tangrot J."/>
            <person name="Rosling A."/>
        </authorList>
    </citation>
    <scope>NUCLEOTIDE SEQUENCE</scope>
    <source>
        <strain evidence="1">MA461A</strain>
    </source>
</reference>
<name>A0ACA9RHV9_9GLOM</name>
<protein>
    <submittedName>
        <fullName evidence="1">34590_t:CDS:1</fullName>
    </submittedName>
</protein>
<sequence>MNKYPEVQEYCDRVLYSTKECWAHVFTKQCFLANTHSSQHVESINRVIKLKTNSRNSLCQLQIGIELRLKDEAKYASFQKFRNMNPTTGLSHVSSMIFKSMFTTFQKLNSTNQEQNYDIGFIEEDYEEPQILLDMALEDCTGGKGLISFDESQESFVQVIQSDDKLVLTKIFQGLERIRGHEINNRDAIKLDSKKVSYSRGLGLCKKALDIAITNSSNGALE</sequence>
<evidence type="ECO:0000313" key="2">
    <source>
        <dbReference type="Proteomes" id="UP000789920"/>
    </source>
</evidence>
<keyword evidence="2" id="KW-1185">Reference proteome</keyword>
<evidence type="ECO:0000313" key="1">
    <source>
        <dbReference type="EMBL" id="CAG8792786.1"/>
    </source>
</evidence>
<accession>A0ACA9RHV9</accession>
<feature type="non-terminal residue" evidence="1">
    <location>
        <position position="222"/>
    </location>
</feature>
<comment type="caution">
    <text evidence="1">The sequence shown here is derived from an EMBL/GenBank/DDBJ whole genome shotgun (WGS) entry which is preliminary data.</text>
</comment>
<gene>
    <name evidence="1" type="ORF">RPERSI_LOCUS19463</name>
</gene>
<dbReference type="EMBL" id="CAJVQC010053346">
    <property type="protein sequence ID" value="CAG8792786.1"/>
    <property type="molecule type" value="Genomic_DNA"/>
</dbReference>
<organism evidence="1 2">
    <name type="scientific">Racocetra persica</name>
    <dbReference type="NCBI Taxonomy" id="160502"/>
    <lineage>
        <taxon>Eukaryota</taxon>
        <taxon>Fungi</taxon>
        <taxon>Fungi incertae sedis</taxon>
        <taxon>Mucoromycota</taxon>
        <taxon>Glomeromycotina</taxon>
        <taxon>Glomeromycetes</taxon>
        <taxon>Diversisporales</taxon>
        <taxon>Gigasporaceae</taxon>
        <taxon>Racocetra</taxon>
    </lineage>
</organism>